<keyword evidence="4" id="KW-1185">Reference proteome</keyword>
<name>A0ABY8TNJ3_TETOB</name>
<sequence>MEIESGGTSFEWGALPPELLQVLGEYLSSAELRSARLSCKNWATSLAFCMPAMTMSLPQQASDNVFRQPLVLCSSGQLNSAHEDEEEEQQQPGQQQAGSGGFGSDWEAAVSEYGSSSSRSSGSEMQADEQYQDAADDSEAGDVDDTMVESDQGPALAAAAAAAAEAAEASADQQPQDAAAAAPVLFGLSALPSQGTECVSCSVITPQHVEALARLPHLSSLELHPKQGIWDDAASAALTQLTMLTGLTQLTLTWGNLGSGSAASSVQGQLSDAEALQQVQGPQLPLQQCLLGLAGQLQELQLNGRAVVDVLVLQRLQKLRKLQAEALRVVNSDVVARLEQQQQQQGGNDAQQQQQQQQQHAGGAEEPQQPRRLPKWATLPLLESLHVVHGDSDVSLLLRGTQTPQLSSLGFVSRGPSDFARLLAQHGKLRVLHLVFPEDESWHPIAVVRLPTALPSLRSLTLEGKFWLPNSLIVALGVMEVPIEHLSLTCKLAPPCLERLQHLTQLQRLSLHHVAWVGHPADGLVTKDVMLQLPAKLLPAGLRELEISNGWILH</sequence>
<feature type="compositionally biased region" description="Low complexity" evidence="2">
    <location>
        <begin position="340"/>
        <end position="367"/>
    </location>
</feature>
<gene>
    <name evidence="3" type="ORF">OEZ85_010773</name>
</gene>
<evidence type="ECO:0000256" key="2">
    <source>
        <dbReference type="SAM" id="MobiDB-lite"/>
    </source>
</evidence>
<feature type="compositionally biased region" description="Low complexity" evidence="2">
    <location>
        <begin position="111"/>
        <end position="125"/>
    </location>
</feature>
<proteinExistence type="predicted"/>
<organism evidence="3 4">
    <name type="scientific">Tetradesmus obliquus</name>
    <name type="common">Green alga</name>
    <name type="synonym">Acutodesmus obliquus</name>
    <dbReference type="NCBI Taxonomy" id="3088"/>
    <lineage>
        <taxon>Eukaryota</taxon>
        <taxon>Viridiplantae</taxon>
        <taxon>Chlorophyta</taxon>
        <taxon>core chlorophytes</taxon>
        <taxon>Chlorophyceae</taxon>
        <taxon>CS clade</taxon>
        <taxon>Sphaeropleales</taxon>
        <taxon>Scenedesmaceae</taxon>
        <taxon>Tetradesmus</taxon>
    </lineage>
</organism>
<feature type="compositionally biased region" description="Acidic residues" evidence="2">
    <location>
        <begin position="126"/>
        <end position="148"/>
    </location>
</feature>
<evidence type="ECO:0000313" key="4">
    <source>
        <dbReference type="Proteomes" id="UP001244341"/>
    </source>
</evidence>
<dbReference type="SUPFAM" id="SSF52047">
    <property type="entry name" value="RNI-like"/>
    <property type="match status" value="1"/>
</dbReference>
<feature type="region of interest" description="Disordered" evidence="2">
    <location>
        <begin position="340"/>
        <end position="370"/>
    </location>
</feature>
<dbReference type="InterPro" id="IPR032675">
    <property type="entry name" value="LRR_dom_sf"/>
</dbReference>
<dbReference type="Gene3D" id="3.80.10.10">
    <property type="entry name" value="Ribonuclease Inhibitor"/>
    <property type="match status" value="1"/>
</dbReference>
<accession>A0ABY8TNJ3</accession>
<feature type="region of interest" description="Disordered" evidence="2">
    <location>
        <begin position="78"/>
        <end position="154"/>
    </location>
</feature>
<protein>
    <recommendedName>
        <fullName evidence="5">F-box domain-containing protein</fullName>
    </recommendedName>
</protein>
<evidence type="ECO:0008006" key="5">
    <source>
        <dbReference type="Google" id="ProtNLM"/>
    </source>
</evidence>
<dbReference type="Proteomes" id="UP001244341">
    <property type="component" value="Chromosome 2b"/>
</dbReference>
<evidence type="ECO:0000313" key="3">
    <source>
        <dbReference type="EMBL" id="WIA10590.1"/>
    </source>
</evidence>
<reference evidence="3 4" key="1">
    <citation type="submission" date="2023-05" db="EMBL/GenBank/DDBJ databases">
        <title>A 100% complete, gapless, phased diploid assembly of the Scenedesmus obliquus UTEX 3031 genome.</title>
        <authorList>
            <person name="Biondi T.C."/>
            <person name="Hanschen E.R."/>
            <person name="Kwon T."/>
            <person name="Eng W."/>
            <person name="Kruse C.P.S."/>
            <person name="Koehler S.I."/>
            <person name="Kunde Y."/>
            <person name="Gleasner C.D."/>
            <person name="You Mak K.T."/>
            <person name="Polle J."/>
            <person name="Hovde B.T."/>
            <person name="Starkenburg S.R."/>
        </authorList>
    </citation>
    <scope>NUCLEOTIDE SEQUENCE [LARGE SCALE GENOMIC DNA]</scope>
    <source>
        <strain evidence="3 4">DOE0152z</strain>
    </source>
</reference>
<evidence type="ECO:0000256" key="1">
    <source>
        <dbReference type="ARBA" id="ARBA00004430"/>
    </source>
</evidence>
<dbReference type="EMBL" id="CP126209">
    <property type="protein sequence ID" value="WIA10590.1"/>
    <property type="molecule type" value="Genomic_DNA"/>
</dbReference>
<comment type="subcellular location">
    <subcellularLocation>
        <location evidence="1">Cytoplasm</location>
        <location evidence="1">Cytoskeleton</location>
        <location evidence="1">Cilium axoneme</location>
    </subcellularLocation>
</comment>